<evidence type="ECO:0000313" key="8">
    <source>
        <dbReference type="EMBL" id="JAT40984.1"/>
    </source>
</evidence>
<evidence type="ECO:0000256" key="3">
    <source>
        <dbReference type="ARBA" id="ARBA00023157"/>
    </source>
</evidence>
<evidence type="ECO:0000256" key="5">
    <source>
        <dbReference type="SAM" id="MobiDB-lite"/>
    </source>
</evidence>
<dbReference type="Gene3D" id="1.10.110.10">
    <property type="entry name" value="Plant lipid-transfer and hydrophobic proteins"/>
    <property type="match status" value="1"/>
</dbReference>
<dbReference type="EMBL" id="GDJX01026952">
    <property type="protein sequence ID" value="JAT40984.1"/>
    <property type="molecule type" value="Transcribed_RNA"/>
</dbReference>
<dbReference type="InterPro" id="IPR016140">
    <property type="entry name" value="Bifunc_inhib/LTP/seed_store"/>
</dbReference>
<dbReference type="PANTHER" id="PTHR33044">
    <property type="entry name" value="BIFUNCTIONAL INHIBITOR/LIPID-TRANSFER PROTEIN/SEED STORAGE 2S ALBUMIN SUPERFAMILY PROTEIN-RELATED"/>
    <property type="match status" value="1"/>
</dbReference>
<evidence type="ECO:0000256" key="4">
    <source>
        <dbReference type="ARBA" id="ARBA00023180"/>
    </source>
</evidence>
<feature type="region of interest" description="Disordered" evidence="5">
    <location>
        <begin position="142"/>
        <end position="174"/>
    </location>
</feature>
<gene>
    <name evidence="8" type="primary">Dnm3_1</name>
    <name evidence="8" type="ORF">g.22810</name>
</gene>
<dbReference type="InterPro" id="IPR043325">
    <property type="entry name" value="LTSS"/>
</dbReference>
<feature type="chain" id="PRO_5008899421" evidence="6">
    <location>
        <begin position="32"/>
        <end position="211"/>
    </location>
</feature>
<accession>A0A1D1XEZ9</accession>
<keyword evidence="2 6" id="KW-0732">Signal</keyword>
<proteinExistence type="inferred from homology"/>
<keyword evidence="3" id="KW-1015">Disulfide bond</keyword>
<dbReference type="InterPro" id="IPR036312">
    <property type="entry name" value="Bifun_inhib/LTP/seed_sf"/>
</dbReference>
<feature type="domain" description="Bifunctional inhibitor/plant lipid transfer protein/seed storage helical" evidence="7">
    <location>
        <begin position="20"/>
        <end position="117"/>
    </location>
</feature>
<evidence type="ECO:0000256" key="2">
    <source>
        <dbReference type="ARBA" id="ARBA00022729"/>
    </source>
</evidence>
<feature type="compositionally biased region" description="Pro residues" evidence="5">
    <location>
        <begin position="153"/>
        <end position="166"/>
    </location>
</feature>
<evidence type="ECO:0000259" key="7">
    <source>
        <dbReference type="Pfam" id="PF14368"/>
    </source>
</evidence>
<evidence type="ECO:0000256" key="6">
    <source>
        <dbReference type="SAM" id="SignalP"/>
    </source>
</evidence>
<evidence type="ECO:0000256" key="1">
    <source>
        <dbReference type="ARBA" id="ARBA00009748"/>
    </source>
</evidence>
<comment type="similarity">
    <text evidence="1">Belongs to the plant LTP family.</text>
</comment>
<sequence length="211" mass="21315">MELSKNSRNMLAVAAAVMLVAAAWTPRPASAQVATSCTGAMISSFTPCLNYLTGSSNGASTPTADCCDALRQLLNSSNDCSCLILTGNVPFSLPVNRALAISLPRACKSKSVPFLQCKGSATRIPSPGPAAFGPSLPPLPPFPPTAAVSSPAPDAPAPGNISPPAPVTAAQPTSEGLPPLLLPSAAVKPRSTHAEALLVAVAIGAVWLNRL</sequence>
<protein>
    <submittedName>
        <fullName evidence="8">Dynamin-3</fullName>
    </submittedName>
</protein>
<dbReference type="CDD" id="cd00010">
    <property type="entry name" value="AAI_LTSS"/>
    <property type="match status" value="1"/>
</dbReference>
<dbReference type="AlphaFoldDB" id="A0A1D1XEZ9"/>
<name>A0A1D1XEZ9_9ARAE</name>
<dbReference type="SUPFAM" id="SSF47699">
    <property type="entry name" value="Bifunctional inhibitor/lipid-transfer protein/seed storage 2S albumin"/>
    <property type="match status" value="1"/>
</dbReference>
<organism evidence="8">
    <name type="scientific">Anthurium amnicola</name>
    <dbReference type="NCBI Taxonomy" id="1678845"/>
    <lineage>
        <taxon>Eukaryota</taxon>
        <taxon>Viridiplantae</taxon>
        <taxon>Streptophyta</taxon>
        <taxon>Embryophyta</taxon>
        <taxon>Tracheophyta</taxon>
        <taxon>Spermatophyta</taxon>
        <taxon>Magnoliopsida</taxon>
        <taxon>Liliopsida</taxon>
        <taxon>Araceae</taxon>
        <taxon>Pothoideae</taxon>
        <taxon>Potheae</taxon>
        <taxon>Anthurium</taxon>
    </lineage>
</organism>
<feature type="signal peptide" evidence="6">
    <location>
        <begin position="1"/>
        <end position="31"/>
    </location>
</feature>
<keyword evidence="4" id="KW-0325">Glycoprotein</keyword>
<reference evidence="8" key="1">
    <citation type="submission" date="2015-07" db="EMBL/GenBank/DDBJ databases">
        <title>Transcriptome Assembly of Anthurium amnicola.</title>
        <authorList>
            <person name="Suzuki J."/>
        </authorList>
    </citation>
    <scope>NUCLEOTIDE SEQUENCE</scope>
</reference>
<dbReference type="Pfam" id="PF14368">
    <property type="entry name" value="LTP_2"/>
    <property type="match status" value="1"/>
</dbReference>